<reference evidence="1 2" key="2">
    <citation type="journal article" date="2022" name="Mol. Ecol. Resour.">
        <title>The genomes of chicory, endive, great burdock and yacon provide insights into Asteraceae paleo-polyploidization history and plant inulin production.</title>
        <authorList>
            <person name="Fan W."/>
            <person name="Wang S."/>
            <person name="Wang H."/>
            <person name="Wang A."/>
            <person name="Jiang F."/>
            <person name="Liu H."/>
            <person name="Zhao H."/>
            <person name="Xu D."/>
            <person name="Zhang Y."/>
        </authorList>
    </citation>
    <scope>NUCLEOTIDE SEQUENCE [LARGE SCALE GENOMIC DNA]</scope>
    <source>
        <strain evidence="2">cv. Niubang</strain>
    </source>
</reference>
<gene>
    <name evidence="1" type="ORF">L6452_32918</name>
</gene>
<sequence>MAQSTLIASKSVKFALSESEIPKNNHLARLNFDGVKNPHLVEAARFLKQSCIVYGITVDPQPSKTLLQYTDIGSGMMTAYSLRKALRFPNKPKSGLDALPTDAELIQFLDDMEYCWDN</sequence>
<proteinExistence type="predicted"/>
<keyword evidence="2" id="KW-1185">Reference proteome</keyword>
<dbReference type="Proteomes" id="UP001055879">
    <property type="component" value="Linkage Group LG11"/>
</dbReference>
<name>A0ACB8Z520_ARCLA</name>
<comment type="caution">
    <text evidence="1">The sequence shown here is derived from an EMBL/GenBank/DDBJ whole genome shotgun (WGS) entry which is preliminary data.</text>
</comment>
<evidence type="ECO:0000313" key="2">
    <source>
        <dbReference type="Proteomes" id="UP001055879"/>
    </source>
</evidence>
<accession>A0ACB8Z520</accession>
<dbReference type="EMBL" id="CM042057">
    <property type="protein sequence ID" value="KAI3693089.1"/>
    <property type="molecule type" value="Genomic_DNA"/>
</dbReference>
<reference evidence="2" key="1">
    <citation type="journal article" date="2022" name="Mol. Ecol. Resour.">
        <title>The genomes of chicory, endive, great burdock and yacon provide insights into Asteraceae palaeo-polyploidization history and plant inulin production.</title>
        <authorList>
            <person name="Fan W."/>
            <person name="Wang S."/>
            <person name="Wang H."/>
            <person name="Wang A."/>
            <person name="Jiang F."/>
            <person name="Liu H."/>
            <person name="Zhao H."/>
            <person name="Xu D."/>
            <person name="Zhang Y."/>
        </authorList>
    </citation>
    <scope>NUCLEOTIDE SEQUENCE [LARGE SCALE GENOMIC DNA]</scope>
    <source>
        <strain evidence="2">cv. Niubang</strain>
    </source>
</reference>
<evidence type="ECO:0000313" key="1">
    <source>
        <dbReference type="EMBL" id="KAI3693089.1"/>
    </source>
</evidence>
<organism evidence="1 2">
    <name type="scientific">Arctium lappa</name>
    <name type="common">Greater burdock</name>
    <name type="synonym">Lappa major</name>
    <dbReference type="NCBI Taxonomy" id="4217"/>
    <lineage>
        <taxon>Eukaryota</taxon>
        <taxon>Viridiplantae</taxon>
        <taxon>Streptophyta</taxon>
        <taxon>Embryophyta</taxon>
        <taxon>Tracheophyta</taxon>
        <taxon>Spermatophyta</taxon>
        <taxon>Magnoliopsida</taxon>
        <taxon>eudicotyledons</taxon>
        <taxon>Gunneridae</taxon>
        <taxon>Pentapetalae</taxon>
        <taxon>asterids</taxon>
        <taxon>campanulids</taxon>
        <taxon>Asterales</taxon>
        <taxon>Asteraceae</taxon>
        <taxon>Carduoideae</taxon>
        <taxon>Cardueae</taxon>
        <taxon>Arctiinae</taxon>
        <taxon>Arctium</taxon>
    </lineage>
</organism>
<protein>
    <submittedName>
        <fullName evidence="1">Uncharacterized protein</fullName>
    </submittedName>
</protein>